<feature type="region of interest" description="Disordered" evidence="1">
    <location>
        <begin position="397"/>
        <end position="418"/>
    </location>
</feature>
<dbReference type="WBParaSite" id="mrna-Wban_04769">
    <property type="protein sequence ID" value="mrna-Wban_04769"/>
    <property type="gene ID" value="Wban_04769"/>
</dbReference>
<feature type="region of interest" description="Disordered" evidence="1">
    <location>
        <begin position="657"/>
        <end position="689"/>
    </location>
</feature>
<feature type="region of interest" description="Disordered" evidence="1">
    <location>
        <begin position="741"/>
        <end position="780"/>
    </location>
</feature>
<feature type="compositionally biased region" description="Polar residues" evidence="1">
    <location>
        <begin position="659"/>
        <end position="670"/>
    </location>
</feature>
<evidence type="ECO:0000313" key="2">
    <source>
        <dbReference type="Proteomes" id="UP000093561"/>
    </source>
</evidence>
<accession>A0AAF5PRP6</accession>
<feature type="compositionally biased region" description="Low complexity" evidence="1">
    <location>
        <begin position="964"/>
        <end position="978"/>
    </location>
</feature>
<dbReference type="AlphaFoldDB" id="A0AAF5PRP6"/>
<evidence type="ECO:0000313" key="3">
    <source>
        <dbReference type="WBParaSite" id="mrna-Wban_04769"/>
    </source>
</evidence>
<reference evidence="3" key="3">
    <citation type="submission" date="2024-02" db="UniProtKB">
        <authorList>
            <consortium name="WormBaseParasite"/>
        </authorList>
    </citation>
    <scope>IDENTIFICATION</scope>
    <source>
        <strain evidence="3">pt0022</strain>
    </source>
</reference>
<dbReference type="Proteomes" id="UP000093561">
    <property type="component" value="Unassembled WGS sequence"/>
</dbReference>
<proteinExistence type="predicted"/>
<protein>
    <submittedName>
        <fullName evidence="3">Uncharacterized protein</fullName>
    </submittedName>
</protein>
<feature type="compositionally biased region" description="Low complexity" evidence="1">
    <location>
        <begin position="582"/>
        <end position="595"/>
    </location>
</feature>
<feature type="region of interest" description="Disordered" evidence="1">
    <location>
        <begin position="573"/>
        <end position="607"/>
    </location>
</feature>
<feature type="region of interest" description="Disordered" evidence="1">
    <location>
        <begin position="372"/>
        <end position="391"/>
    </location>
</feature>
<evidence type="ECO:0000256" key="1">
    <source>
        <dbReference type="SAM" id="MobiDB-lite"/>
    </source>
</evidence>
<feature type="compositionally biased region" description="Polar residues" evidence="1">
    <location>
        <begin position="741"/>
        <end position="753"/>
    </location>
</feature>
<reference evidence="2" key="2">
    <citation type="journal article" date="2016" name="Mol. Ecol.">
        <title>Population genomics of the filarial nematode parasite Wuchereria bancrofti from mosquitoes.</title>
        <authorList>
            <person name="Small S.T."/>
            <person name="Reimer L.J."/>
            <person name="Tisch D.J."/>
            <person name="King C.L."/>
            <person name="Christensen B.M."/>
            <person name="Siba P.M."/>
            <person name="Kazura J.W."/>
            <person name="Serre D."/>
            <person name="Zimmerman P.A."/>
        </authorList>
    </citation>
    <scope>NUCLEOTIDE SEQUENCE</scope>
    <source>
        <strain evidence="2">pt0022</strain>
    </source>
</reference>
<name>A0AAF5PRP6_WUCBA</name>
<reference evidence="2" key="1">
    <citation type="submission" date="2015-03" db="EMBL/GenBank/DDBJ databases">
        <title>Wuchereria bancrofti Genome Sequencing Papua New Guinea Strain.</title>
        <authorList>
            <person name="Small S.T."/>
            <person name="Serre D."/>
            <person name="Zimmerman P.A."/>
        </authorList>
    </citation>
    <scope>NUCLEOTIDE SEQUENCE [LARGE SCALE GENOMIC DNA]</scope>
    <source>
        <strain evidence="2">pt0022</strain>
    </source>
</reference>
<organism evidence="2 3">
    <name type="scientific">Wuchereria bancrofti</name>
    <dbReference type="NCBI Taxonomy" id="6293"/>
    <lineage>
        <taxon>Eukaryota</taxon>
        <taxon>Metazoa</taxon>
        <taxon>Ecdysozoa</taxon>
        <taxon>Nematoda</taxon>
        <taxon>Chromadorea</taxon>
        <taxon>Rhabditida</taxon>
        <taxon>Spirurina</taxon>
        <taxon>Spiruromorpha</taxon>
        <taxon>Filarioidea</taxon>
        <taxon>Onchocercidae</taxon>
        <taxon>Wuchereria</taxon>
    </lineage>
</organism>
<sequence>MSEANEKQNDSKKSWIITNESNICQEIVVYHHSRINQQSFNFSVPSSLCNGATFERPRRLHIEGLNVENNFDKMNSTDPLNVGGNIQRIQEDTPRKVDTFMQGSDNQESPSVGSAHSSISPPISLMHDITAATSPTITGQQTITTTTIPVTLSQICPPTAAPLGSHQILIDPTTGQHFLVSSAPPAPHPQIIYQPVYYSATPAQPVYYHPFTSGAHGAYVVAATPITASQAGNQIAPSHMALGQRFSSTPPLATTAQSTTGCYVHNVADFDDTRSTLTTDERHTVLEHPTMSTIRSRAVDAKQILVSKNSISPPHASPVLSQNCLIFDNLATTPLGNSQNTPTQMRPQEATTYQEVVSKPVISTSTVTISHVKGHQTKNGERTPLFGAAPAWWGENGTSSVKVRNDDENTRDTTTGNAHRPLKSIRMDIDLNEPFVDEEAKKENKAKAAQRTLPSTAFTVSFDSEEDSQKVNLSLQDAAKKTSSRRFMRSMPASGLVSKGTAAKIAGLTAASSDPKQYLLNKMLMGIGEECNEETDVIASSEHGGKKTDTDDTLSEAGTYIVDGDHANQMVTSQTVKDSDAESVSSESTTTQSTENLRPTMPIRMGSTLPQINENVSNTGGETENNKHLLSDLLHLNSGRVAQRCIIGEHQIVAPSTPPLSNSSRLTAATGTHVRTPRRPNTAKVEERQYNSHRLCTIASSSRSALSSQVHRTQPIAGASGMNDNTFRRGDGGRYSMRFSGISNKNHPTSAAISRNDRPPFRVGGSGRNQASGIKAQKESAEMTAWLRRKDYNPMKAAAEAKKLQQLKARADKFASNRSISFHQGTRPFTNVPPIVRNSNKARHNRSQDDLSVNNASCGPETILVNYSKGITRDLNKLRSSEASQDQTRVDGLENAVQQLTMKCDRSIELIRNSHQGHLSESVENLLEMAIKPVKDCTGTVTDQLDRLSAAFDAIQKYLEVSSASLPASPSGSSPTASVTALSTSPSRRPCSAYQSKLAAAKRSPSESQKNL</sequence>
<feature type="region of interest" description="Disordered" evidence="1">
    <location>
        <begin position="964"/>
        <end position="1012"/>
    </location>
</feature>